<feature type="region of interest" description="Disordered" evidence="12">
    <location>
        <begin position="1"/>
        <end position="77"/>
    </location>
</feature>
<feature type="domain" description="C2H2-type" evidence="13">
    <location>
        <begin position="561"/>
        <end position="588"/>
    </location>
</feature>
<dbReference type="GO" id="GO:0005654">
    <property type="term" value="C:nucleoplasm"/>
    <property type="evidence" value="ECO:0007669"/>
    <property type="project" value="TreeGrafter"/>
</dbReference>
<dbReference type="GO" id="GO:0045944">
    <property type="term" value="P:positive regulation of transcription by RNA polymerase II"/>
    <property type="evidence" value="ECO:0007669"/>
    <property type="project" value="UniProtKB-ARBA"/>
</dbReference>
<dbReference type="PROSITE" id="PS50157">
    <property type="entry name" value="ZINC_FINGER_C2H2_2"/>
    <property type="match status" value="2"/>
</dbReference>
<evidence type="ECO:0000256" key="5">
    <source>
        <dbReference type="ARBA" id="ARBA00022737"/>
    </source>
</evidence>
<organism evidence="14 15">
    <name type="scientific">Ramalina farinacea</name>
    <dbReference type="NCBI Taxonomy" id="258253"/>
    <lineage>
        <taxon>Eukaryota</taxon>
        <taxon>Fungi</taxon>
        <taxon>Dikarya</taxon>
        <taxon>Ascomycota</taxon>
        <taxon>Pezizomycotina</taxon>
        <taxon>Lecanoromycetes</taxon>
        <taxon>OSLEUM clade</taxon>
        <taxon>Lecanoromycetidae</taxon>
        <taxon>Lecanorales</taxon>
        <taxon>Lecanorineae</taxon>
        <taxon>Ramalinaceae</taxon>
        <taxon>Ramalina</taxon>
    </lineage>
</organism>
<keyword evidence="9" id="KW-0804">Transcription</keyword>
<accession>A0AA43QMT5</accession>
<keyword evidence="4" id="KW-0479">Metal-binding</keyword>
<dbReference type="EMBL" id="JAPUFD010000005">
    <property type="protein sequence ID" value="MDI1487160.1"/>
    <property type="molecule type" value="Genomic_DNA"/>
</dbReference>
<dbReference type="InterPro" id="IPR036236">
    <property type="entry name" value="Znf_C2H2_sf"/>
</dbReference>
<evidence type="ECO:0000256" key="8">
    <source>
        <dbReference type="ARBA" id="ARBA00023015"/>
    </source>
</evidence>
<dbReference type="PANTHER" id="PTHR24399">
    <property type="entry name" value="ZINC FINGER AND BTB DOMAIN-CONTAINING"/>
    <property type="match status" value="1"/>
</dbReference>
<comment type="caution">
    <text evidence="14">The sequence shown here is derived from an EMBL/GenBank/DDBJ whole genome shotgun (WGS) entry which is preliminary data.</text>
</comment>
<gene>
    <name evidence="14" type="primary">CRZ1</name>
    <name evidence="14" type="ORF">OHK93_006428</name>
</gene>
<dbReference type="GO" id="GO:0071277">
    <property type="term" value="P:cellular response to calcium ion"/>
    <property type="evidence" value="ECO:0007669"/>
    <property type="project" value="UniProtKB-ARBA"/>
</dbReference>
<dbReference type="Pfam" id="PF00096">
    <property type="entry name" value="zf-C2H2"/>
    <property type="match status" value="1"/>
</dbReference>
<proteinExistence type="predicted"/>
<feature type="compositionally biased region" description="Polar residues" evidence="12">
    <location>
        <begin position="200"/>
        <end position="213"/>
    </location>
</feature>
<dbReference type="FunFam" id="3.30.160.60:FF:000181">
    <property type="entry name" value="C2H2 type zinc finger protein"/>
    <property type="match status" value="1"/>
</dbReference>
<feature type="compositionally biased region" description="Low complexity" evidence="12">
    <location>
        <begin position="475"/>
        <end position="504"/>
    </location>
</feature>
<evidence type="ECO:0000313" key="14">
    <source>
        <dbReference type="EMBL" id="MDI1487160.1"/>
    </source>
</evidence>
<feature type="domain" description="C2H2-type" evidence="13">
    <location>
        <begin position="533"/>
        <end position="560"/>
    </location>
</feature>
<name>A0AA43QMT5_9LECA</name>
<feature type="region of interest" description="Disordered" evidence="12">
    <location>
        <begin position="407"/>
        <end position="528"/>
    </location>
</feature>
<evidence type="ECO:0000256" key="7">
    <source>
        <dbReference type="ARBA" id="ARBA00022833"/>
    </source>
</evidence>
<dbReference type="InterPro" id="IPR013087">
    <property type="entry name" value="Znf_C2H2_type"/>
</dbReference>
<evidence type="ECO:0000259" key="13">
    <source>
        <dbReference type="PROSITE" id="PS50157"/>
    </source>
</evidence>
<feature type="compositionally biased region" description="Low complexity" evidence="12">
    <location>
        <begin position="236"/>
        <end position="251"/>
    </location>
</feature>
<dbReference type="GO" id="GO:0008270">
    <property type="term" value="F:zinc ion binding"/>
    <property type="evidence" value="ECO:0007669"/>
    <property type="project" value="UniProtKB-KW"/>
</dbReference>
<evidence type="ECO:0000313" key="15">
    <source>
        <dbReference type="Proteomes" id="UP001161017"/>
    </source>
</evidence>
<keyword evidence="8" id="KW-0805">Transcription regulation</keyword>
<feature type="region of interest" description="Disordered" evidence="12">
    <location>
        <begin position="354"/>
        <end position="390"/>
    </location>
</feature>
<dbReference type="FunFam" id="3.30.160.60:FF:000239">
    <property type="entry name" value="C2H2 type zinc finger protein"/>
    <property type="match status" value="1"/>
</dbReference>
<evidence type="ECO:0000256" key="1">
    <source>
        <dbReference type="ARBA" id="ARBA00004123"/>
    </source>
</evidence>
<sequence>MEAPNRGRSPSAGQQANQRIRSSPSPHDFNGHVSPLNFNNQPPNHFTSQPFNDNNLSPTSGGNINFNNSSSYLDAGNQQPQFLQPQSLTSGSDFNNQGFDELFQAGGLTANEQGQPNFDPRESDPQFQSEMLALNTNFGGFPHQQGFNVKQEHYNKNDLFLDPQLQNAQQSQDQSINPADIMSNVSSPQNLVPTPPHLLQVNSQHSEPTSPFGQPSHDWSPGHSRHASLDPSAAYGNGQQQEWGGMMQGPQFQQHRRAPSEHSDVSSSVAPSPYMPQSDTFEFDQNASPLMGPQRDNHLYQDGLGIGSFSISDDKSQNHSPRHSPFVSPRMSPQPGLGAAKEMSFMGLPETQRGFSGRLTPEGYPTSSEQFPVLPPEQRLPSNDYGQADQYDVPQINVDPAPMAHAPLMEQHPRSPTDMDALSPPEQRGRKGNRMRAKSDTYISRPVTPSSTAPTIGSTDSSIARNHSLSPHDMAAFSPNNSRSPSPAPRSPSARRSSTSSIPNRDYILELADPNRPPAPGTEKRVQKHPATFSCHLCPKKFTRAYNLRSHLRTHTDERPFVCTVCSKAFARQHDRKRHEGLHSGEKKFVCRGELGTGAAWGCGRRFARADALGRHFRSEAGRVCIKPLLDEEAMERQRLDEHMMAQNMGGMAPQAPMNGMGLQQPFAFPAALLQQFPQLQNMQWDQMQGPDEEDYSGHSSFDASSGGDFYDDEDGGSGYVSDNPMGVGYGASSAWQNNQGWKSDVEP</sequence>
<dbReference type="AlphaFoldDB" id="A0AA43QMT5"/>
<feature type="compositionally biased region" description="Polar residues" evidence="12">
    <location>
        <begin position="36"/>
        <end position="59"/>
    </location>
</feature>
<feature type="compositionally biased region" description="Polar residues" evidence="12">
    <location>
        <begin position="11"/>
        <end position="25"/>
    </location>
</feature>
<evidence type="ECO:0000256" key="4">
    <source>
        <dbReference type="ARBA" id="ARBA00022723"/>
    </source>
</evidence>
<feature type="region of interest" description="Disordered" evidence="12">
    <location>
        <begin position="193"/>
        <end position="273"/>
    </location>
</feature>
<keyword evidence="10" id="KW-0539">Nucleus</keyword>
<dbReference type="GO" id="GO:0001227">
    <property type="term" value="F:DNA-binding transcription repressor activity, RNA polymerase II-specific"/>
    <property type="evidence" value="ECO:0007669"/>
    <property type="project" value="TreeGrafter"/>
</dbReference>
<dbReference type="Proteomes" id="UP001161017">
    <property type="component" value="Unassembled WGS sequence"/>
</dbReference>
<keyword evidence="15" id="KW-1185">Reference proteome</keyword>
<keyword evidence="5" id="KW-0677">Repeat</keyword>
<evidence type="ECO:0000256" key="2">
    <source>
        <dbReference type="ARBA" id="ARBA00004496"/>
    </source>
</evidence>
<evidence type="ECO:0000256" key="10">
    <source>
        <dbReference type="ARBA" id="ARBA00023242"/>
    </source>
</evidence>
<dbReference type="GO" id="GO:0005737">
    <property type="term" value="C:cytoplasm"/>
    <property type="evidence" value="ECO:0007669"/>
    <property type="project" value="UniProtKB-SubCell"/>
</dbReference>
<feature type="compositionally biased region" description="Polar residues" evidence="12">
    <location>
        <begin position="447"/>
        <end position="469"/>
    </location>
</feature>
<comment type="subcellular location">
    <subcellularLocation>
        <location evidence="2">Cytoplasm</location>
    </subcellularLocation>
    <subcellularLocation>
        <location evidence="1">Nucleus</location>
    </subcellularLocation>
</comment>
<keyword evidence="6 11" id="KW-0863">Zinc-finger</keyword>
<feature type="compositionally biased region" description="Low complexity" evidence="12">
    <location>
        <begin position="60"/>
        <end position="71"/>
    </location>
</feature>
<feature type="region of interest" description="Disordered" evidence="12">
    <location>
        <begin position="307"/>
        <end position="337"/>
    </location>
</feature>
<keyword evidence="7" id="KW-0862">Zinc</keyword>
<dbReference type="PANTHER" id="PTHR24399:SF23">
    <property type="entry name" value="C2H2-TYPE DOMAIN-CONTAINING PROTEIN"/>
    <property type="match status" value="1"/>
</dbReference>
<feature type="region of interest" description="Disordered" evidence="12">
    <location>
        <begin position="689"/>
        <end position="748"/>
    </location>
</feature>
<keyword evidence="14" id="KW-0238">DNA-binding</keyword>
<reference evidence="14" key="1">
    <citation type="journal article" date="2023" name="Genome Biol. Evol.">
        <title>First Whole Genome Sequence and Flow Cytometry Genome Size Data for the Lichen-Forming Fungus Ramalina farinacea (Ascomycota).</title>
        <authorList>
            <person name="Llewellyn T."/>
            <person name="Mian S."/>
            <person name="Hill R."/>
            <person name="Leitch I.J."/>
            <person name="Gaya E."/>
        </authorList>
    </citation>
    <scope>NUCLEOTIDE SEQUENCE</scope>
    <source>
        <strain evidence="14">LIQ254RAFAR</strain>
    </source>
</reference>
<evidence type="ECO:0000256" key="9">
    <source>
        <dbReference type="ARBA" id="ARBA00023163"/>
    </source>
</evidence>
<evidence type="ECO:0000256" key="6">
    <source>
        <dbReference type="ARBA" id="ARBA00022771"/>
    </source>
</evidence>
<evidence type="ECO:0000256" key="12">
    <source>
        <dbReference type="SAM" id="MobiDB-lite"/>
    </source>
</evidence>
<dbReference type="GO" id="GO:0000978">
    <property type="term" value="F:RNA polymerase II cis-regulatory region sequence-specific DNA binding"/>
    <property type="evidence" value="ECO:0007669"/>
    <property type="project" value="TreeGrafter"/>
</dbReference>
<keyword evidence="3" id="KW-0963">Cytoplasm</keyword>
<protein>
    <submittedName>
        <fullName evidence="14">DNA-binding transcription factor</fullName>
    </submittedName>
</protein>
<dbReference type="Gene3D" id="3.30.160.60">
    <property type="entry name" value="Classic Zinc Finger"/>
    <property type="match status" value="3"/>
</dbReference>
<dbReference type="SMART" id="SM00355">
    <property type="entry name" value="ZnF_C2H2"/>
    <property type="match status" value="2"/>
</dbReference>
<dbReference type="SUPFAM" id="SSF57667">
    <property type="entry name" value="beta-beta-alpha zinc fingers"/>
    <property type="match status" value="1"/>
</dbReference>
<evidence type="ECO:0000256" key="11">
    <source>
        <dbReference type="PROSITE-ProRule" id="PRU00042"/>
    </source>
</evidence>
<dbReference type="PROSITE" id="PS00028">
    <property type="entry name" value="ZINC_FINGER_C2H2_1"/>
    <property type="match status" value="2"/>
</dbReference>
<evidence type="ECO:0000256" key="3">
    <source>
        <dbReference type="ARBA" id="ARBA00022490"/>
    </source>
</evidence>